<accession>A0A3D8Q185</accession>
<evidence type="ECO:0000256" key="2">
    <source>
        <dbReference type="ARBA" id="ARBA00022741"/>
    </source>
</evidence>
<dbReference type="AlphaFoldDB" id="A0A3D8Q185"/>
<dbReference type="PANTHER" id="PTHR30455:SF2">
    <property type="entry name" value="TRANSCRIPTIONAL REPRESSOR NRDR"/>
    <property type="match status" value="1"/>
</dbReference>
<dbReference type="Pfam" id="PF03477">
    <property type="entry name" value="ATP-cone"/>
    <property type="match status" value="1"/>
</dbReference>
<dbReference type="EMBL" id="PIOD01000002">
    <property type="protein sequence ID" value="RDW21597.1"/>
    <property type="molecule type" value="Genomic_DNA"/>
</dbReference>
<evidence type="ECO:0000313" key="11">
    <source>
        <dbReference type="Proteomes" id="UP000256520"/>
    </source>
</evidence>
<evidence type="ECO:0000259" key="9">
    <source>
        <dbReference type="PROSITE" id="PS51161"/>
    </source>
</evidence>
<dbReference type="NCBIfam" id="TIGR00244">
    <property type="entry name" value="transcriptional regulator NrdR"/>
    <property type="match status" value="1"/>
</dbReference>
<dbReference type="HAMAP" id="MF_00440">
    <property type="entry name" value="NrdR"/>
    <property type="match status" value="1"/>
</dbReference>
<keyword evidence="5 8" id="KW-0805">Transcription regulation</keyword>
<name>A0A3D8Q185_9BACI</name>
<evidence type="ECO:0000256" key="8">
    <source>
        <dbReference type="HAMAP-Rule" id="MF_00440"/>
    </source>
</evidence>
<evidence type="ECO:0000256" key="3">
    <source>
        <dbReference type="ARBA" id="ARBA00022833"/>
    </source>
</evidence>
<dbReference type="PANTHER" id="PTHR30455">
    <property type="entry name" value="TRANSCRIPTIONAL REPRESSOR NRDR"/>
    <property type="match status" value="1"/>
</dbReference>
<dbReference type="Proteomes" id="UP000256520">
    <property type="component" value="Unassembled WGS sequence"/>
</dbReference>
<keyword evidence="8" id="KW-0479">Metal-binding</keyword>
<gene>
    <name evidence="8 10" type="primary">nrdR</name>
    <name evidence="10" type="ORF">CWR45_01605</name>
</gene>
<dbReference type="PROSITE" id="PS51161">
    <property type="entry name" value="ATP_CONE"/>
    <property type="match status" value="1"/>
</dbReference>
<evidence type="ECO:0000256" key="5">
    <source>
        <dbReference type="ARBA" id="ARBA00023015"/>
    </source>
</evidence>
<reference evidence="11" key="1">
    <citation type="submission" date="2017-11" db="EMBL/GenBank/DDBJ databases">
        <authorList>
            <person name="Zhu W."/>
        </authorList>
    </citation>
    <scope>NUCLEOTIDE SEQUENCE [LARGE SCALE GENOMIC DNA]</scope>
    <source>
        <strain evidence="11">CAU 1051</strain>
    </source>
</reference>
<comment type="caution">
    <text evidence="10">The sequence shown here is derived from an EMBL/GenBank/DDBJ whole genome shotgun (WGS) entry which is preliminary data.</text>
</comment>
<keyword evidence="3 8" id="KW-0862">Zinc</keyword>
<dbReference type="InterPro" id="IPR005144">
    <property type="entry name" value="ATP-cone_dom"/>
</dbReference>
<protein>
    <recommendedName>
        <fullName evidence="8">Transcriptional repressor NrdR</fullName>
    </recommendedName>
</protein>
<dbReference type="GO" id="GO:0005524">
    <property type="term" value="F:ATP binding"/>
    <property type="evidence" value="ECO:0007669"/>
    <property type="project" value="UniProtKB-UniRule"/>
</dbReference>
<keyword evidence="11" id="KW-1185">Reference proteome</keyword>
<evidence type="ECO:0000313" key="10">
    <source>
        <dbReference type="EMBL" id="RDW21597.1"/>
    </source>
</evidence>
<dbReference type="GO" id="GO:0008270">
    <property type="term" value="F:zinc ion binding"/>
    <property type="evidence" value="ECO:0007669"/>
    <property type="project" value="UniProtKB-UniRule"/>
</dbReference>
<keyword evidence="8" id="KW-0863">Zinc-finger</keyword>
<proteinExistence type="inferred from homology"/>
<dbReference type="OrthoDB" id="9807461at2"/>
<sequence>MKCPNCDYKNTKVFDSRPTDENKSIRRRRECEECGFRFTTFERMEQAPLIVVKKDGTRQEFAREKLVRGLIRACEKRPVPLETIEAIASNVEKELRNSGSSEVASDQVGEMVMERLSKVDEVAYVRFASVYRQFKDITVFLDELKDLITDKKNSFDS</sequence>
<dbReference type="InterPro" id="IPR055173">
    <property type="entry name" value="NrdR-like_N"/>
</dbReference>
<dbReference type="RefSeq" id="WP_115748054.1">
    <property type="nucleotide sequence ID" value="NZ_PIOD01000002.1"/>
</dbReference>
<dbReference type="Pfam" id="PF22811">
    <property type="entry name" value="Zn_ribbon_NrdR"/>
    <property type="match status" value="1"/>
</dbReference>
<feature type="domain" description="ATP-cone" evidence="9">
    <location>
        <begin position="49"/>
        <end position="139"/>
    </location>
</feature>
<evidence type="ECO:0000256" key="1">
    <source>
        <dbReference type="ARBA" id="ARBA00022491"/>
    </source>
</evidence>
<dbReference type="InterPro" id="IPR003796">
    <property type="entry name" value="RNR_NrdR-like"/>
</dbReference>
<evidence type="ECO:0000256" key="4">
    <source>
        <dbReference type="ARBA" id="ARBA00022840"/>
    </source>
</evidence>
<comment type="similarity">
    <text evidence="8">Belongs to the NrdR family.</text>
</comment>
<evidence type="ECO:0000256" key="6">
    <source>
        <dbReference type="ARBA" id="ARBA00023125"/>
    </source>
</evidence>
<keyword evidence="1 8" id="KW-0678">Repressor</keyword>
<feature type="zinc finger region" evidence="8">
    <location>
        <begin position="3"/>
        <end position="34"/>
    </location>
</feature>
<keyword evidence="6 8" id="KW-0238">DNA-binding</keyword>
<dbReference type="GO" id="GO:0045892">
    <property type="term" value="P:negative regulation of DNA-templated transcription"/>
    <property type="evidence" value="ECO:0007669"/>
    <property type="project" value="UniProtKB-UniRule"/>
</dbReference>
<keyword evidence="2 8" id="KW-0547">Nucleotide-binding</keyword>
<comment type="cofactor">
    <cofactor evidence="8">
        <name>Zn(2+)</name>
        <dbReference type="ChEBI" id="CHEBI:29105"/>
    </cofactor>
    <text evidence="8">Binds 1 zinc ion.</text>
</comment>
<organism evidence="10 11">
    <name type="scientific">Oceanobacillus chungangensis</name>
    <dbReference type="NCBI Taxonomy" id="1229152"/>
    <lineage>
        <taxon>Bacteria</taxon>
        <taxon>Bacillati</taxon>
        <taxon>Bacillota</taxon>
        <taxon>Bacilli</taxon>
        <taxon>Bacillales</taxon>
        <taxon>Bacillaceae</taxon>
        <taxon>Oceanobacillus</taxon>
    </lineage>
</organism>
<keyword evidence="4 8" id="KW-0067">ATP-binding</keyword>
<evidence type="ECO:0000256" key="7">
    <source>
        <dbReference type="ARBA" id="ARBA00023163"/>
    </source>
</evidence>
<comment type="function">
    <text evidence="8">Negatively regulates transcription of bacterial ribonucleotide reductase nrd genes and operons by binding to NrdR-boxes.</text>
</comment>
<keyword evidence="7 8" id="KW-0804">Transcription</keyword>
<dbReference type="GO" id="GO:0003677">
    <property type="term" value="F:DNA binding"/>
    <property type="evidence" value="ECO:0007669"/>
    <property type="project" value="UniProtKB-KW"/>
</dbReference>